<dbReference type="Pfam" id="PF05378">
    <property type="entry name" value="Hydant_A_N"/>
    <property type="match status" value="1"/>
</dbReference>
<organism evidence="5 6">
    <name type="scientific">Priapulus caudatus</name>
    <name type="common">Priapulid worm</name>
    <dbReference type="NCBI Taxonomy" id="37621"/>
    <lineage>
        <taxon>Eukaryota</taxon>
        <taxon>Metazoa</taxon>
        <taxon>Ecdysozoa</taxon>
        <taxon>Scalidophora</taxon>
        <taxon>Priapulida</taxon>
        <taxon>Priapulimorpha</taxon>
        <taxon>Priapulimorphida</taxon>
        <taxon>Priapulidae</taxon>
        <taxon>Priapulus</taxon>
    </lineage>
</organism>
<dbReference type="InterPro" id="IPR010318">
    <property type="entry name" value="S-Me-THD_N"/>
</dbReference>
<dbReference type="InterPro" id="IPR008040">
    <property type="entry name" value="Hydant_A_N"/>
</dbReference>
<dbReference type="Pfam" id="PF06032">
    <property type="entry name" value="S-Me-THD_N"/>
    <property type="match status" value="1"/>
</dbReference>
<feature type="domain" description="Hydantoinase A/oxoprolinase" evidence="1">
    <location>
        <begin position="197"/>
        <end position="362"/>
    </location>
</feature>
<dbReference type="Gene3D" id="2.40.390.10">
    <property type="entry name" value="CV3147-like"/>
    <property type="match status" value="1"/>
</dbReference>
<dbReference type="PANTHER" id="PTHR11365:SF10">
    <property type="entry name" value="HYDANTOINASE_OXOPROLINASE"/>
    <property type="match status" value="1"/>
</dbReference>
<dbReference type="Gene3D" id="3.40.1610.10">
    <property type="entry name" value="CV3147-like domain"/>
    <property type="match status" value="1"/>
</dbReference>
<accession>A0ABM1F113</accession>
<dbReference type="InterPro" id="IPR024071">
    <property type="entry name" value="S-Me-THD_C_sf"/>
</dbReference>
<dbReference type="SUPFAM" id="SSF160991">
    <property type="entry name" value="CV3147-like"/>
    <property type="match status" value="1"/>
</dbReference>
<protein>
    <submittedName>
        <fullName evidence="6">Uncharacterized protein LOC106817941 isoform X2</fullName>
    </submittedName>
</protein>
<keyword evidence="5" id="KW-1185">Reference proteome</keyword>
<reference evidence="6" key="1">
    <citation type="submission" date="2025-08" db="UniProtKB">
        <authorList>
            <consortium name="RefSeq"/>
        </authorList>
    </citation>
    <scope>IDENTIFICATION</scope>
</reference>
<dbReference type="InterPro" id="IPR045079">
    <property type="entry name" value="Oxoprolinase-like"/>
</dbReference>
<dbReference type="Pfam" id="PF20906">
    <property type="entry name" value="S-Me-THD_C"/>
    <property type="match status" value="1"/>
</dbReference>
<gene>
    <name evidence="6" type="primary">LOC106817941</name>
</gene>
<proteinExistence type="predicted"/>
<evidence type="ECO:0000313" key="5">
    <source>
        <dbReference type="Proteomes" id="UP000695022"/>
    </source>
</evidence>
<dbReference type="RefSeq" id="XP_014678134.1">
    <property type="nucleotide sequence ID" value="XM_014822648.1"/>
</dbReference>
<evidence type="ECO:0000259" key="1">
    <source>
        <dbReference type="Pfam" id="PF01968"/>
    </source>
</evidence>
<sequence>MAVPVIVGVDVGGTNTDAILLAGDKVVGSAKRTTTRDVTGGVLEAISAAIRHASANGLQVTVQQVHIGTTHFINAVIQRKHLVKVSVLRLCGPASTSLPPFCDIPVGLGKCVYGSHHLIGGGYQFDGSEISKVDPEEVKHCIREIYSNGIRNVVIAGIFSSVDSSQETQVCEIIRSEYPDVTMTLSHLVGQLGLLERENAAILNESLKPLCRRTLEAFRGALDKLQLHCPFFLTQNDGTLISSEKTLEYPVHTFASGSTNSMRGAAYLSGVNDAIVCDVGGTSTDVGALVGGFPREASTHVKIGEVRTNFRMPDVTSIGLGGGSLVTSHNVGPLSVGYQLSTEGQVFGGATLTATDIAVAAGMCSIGDASLVKADAQLVAVTMNRIHDMVETIIDKMKVSASAVPVVLVGGGSILVDPNRSINGVSSLVRPKHYDVANAVGAALSQVSGAVDTVANLALVSRQAAIEEAKQRAIKLTVDAGALPTSIRIVDIGDVPLTYLPGNATRIKVKAVGDLDRQHILGMNPTVICEEHGNAVAQLLTVEKTHTSLMPATETVLDNLAASKTEDFSTVDDMGAESVKWKPHIVNNEWLLNERDVDCIAIGAGILGSGGGGNPYIGKQRALQQLKLGRKLRVIAPESFHSGYASVLWMLGAPVVFIEKLPSNTECLSAHQTLVQVLTSDQYHKGSLNTDLEVKIGNGVKYIQNFPKDFHNCEEGEGAVKVTAVMAAEMGGVNSFEPVIVGAIMDLPILDADGMGRAFPEIQMFTPFMYRDEYAPSCLSDERGIREVVIQADSPKHLENHFRALCVTHGCMSGCAMAPLSADEVENLTVKYSLSRVWRLGRAVVQAQATKRSPVDAIMEHEHAVLLLTGKIVDVQRRITGGFTRGRVSVEGLKDKEYAGTRLHLDFQNEYLIAYVEAEDGVLQVRTCVPNLIMMVDTDSGEPVNTDEICYGLRVSVLSAASAPIIRTPRALEFVGPKAFGYEDVEYVEISDYVEYGSVLQEYA</sequence>
<dbReference type="Proteomes" id="UP000695022">
    <property type="component" value="Unplaced"/>
</dbReference>
<dbReference type="SUPFAM" id="SSF53067">
    <property type="entry name" value="Actin-like ATPase domain"/>
    <property type="match status" value="1"/>
</dbReference>
<feature type="domain" description="S-Me-THD N-terminal" evidence="3">
    <location>
        <begin position="596"/>
        <end position="787"/>
    </location>
</feature>
<dbReference type="GeneID" id="106817941"/>
<dbReference type="PANTHER" id="PTHR11365">
    <property type="entry name" value="5-OXOPROLINASE RELATED"/>
    <property type="match status" value="1"/>
</dbReference>
<dbReference type="Pfam" id="PF01968">
    <property type="entry name" value="Hydantoinase_A"/>
    <property type="match status" value="1"/>
</dbReference>
<evidence type="ECO:0000259" key="2">
    <source>
        <dbReference type="Pfam" id="PF05378"/>
    </source>
</evidence>
<evidence type="ECO:0000259" key="4">
    <source>
        <dbReference type="Pfam" id="PF20906"/>
    </source>
</evidence>
<dbReference type="InterPro" id="IPR027479">
    <property type="entry name" value="S-Me-THD_N_sf"/>
</dbReference>
<dbReference type="Gene3D" id="3.30.420.40">
    <property type="match status" value="1"/>
</dbReference>
<evidence type="ECO:0000313" key="6">
    <source>
        <dbReference type="RefSeq" id="XP_014678134.1"/>
    </source>
</evidence>
<evidence type="ECO:0000259" key="3">
    <source>
        <dbReference type="Pfam" id="PF06032"/>
    </source>
</evidence>
<dbReference type="InterPro" id="IPR043129">
    <property type="entry name" value="ATPase_NBD"/>
</dbReference>
<feature type="domain" description="Hydantoinase/oxoprolinase N-terminal" evidence="2">
    <location>
        <begin position="7"/>
        <end position="177"/>
    </location>
</feature>
<dbReference type="InterPro" id="IPR002821">
    <property type="entry name" value="Hydantoinase_A"/>
</dbReference>
<feature type="domain" description="S-Me-THD-like C-terminal" evidence="4">
    <location>
        <begin position="795"/>
        <end position="989"/>
    </location>
</feature>
<dbReference type="InterPro" id="IPR048350">
    <property type="entry name" value="S-Me-THD-like_C"/>
</dbReference>
<name>A0ABM1F113_PRICU</name>